<gene>
    <name evidence="2" type="ORF">HPSA50_0132</name>
</gene>
<dbReference type="PATRIC" id="fig|1352357.3.peg.132"/>
<keyword evidence="1" id="KW-1133">Transmembrane helix</keyword>
<organism evidence="2 3">
    <name type="scientific">Helicobacter pylori SouthAfrica50</name>
    <dbReference type="NCBI Taxonomy" id="1352357"/>
    <lineage>
        <taxon>Bacteria</taxon>
        <taxon>Pseudomonadati</taxon>
        <taxon>Campylobacterota</taxon>
        <taxon>Epsilonproteobacteria</taxon>
        <taxon>Campylobacterales</taxon>
        <taxon>Helicobacteraceae</taxon>
        <taxon>Helicobacter</taxon>
    </lineage>
</organism>
<accession>T2SBV0</accession>
<dbReference type="AlphaFoldDB" id="T2SBV0"/>
<reference evidence="2 3" key="1">
    <citation type="journal article" date="2013" name="Genome Announc.">
        <title>Genome Sequences of Three hpAfrica2 Strains of Helicobacter pylori.</title>
        <authorList>
            <person name="Duncan S.S."/>
            <person name="Bertoli M.T."/>
            <person name="Kersulyte D."/>
            <person name="Valk P.L."/>
            <person name="Tamma S."/>
            <person name="Segal I."/>
            <person name="McClain M.S."/>
            <person name="Cover T.L."/>
            <person name="Berg D.E."/>
        </authorList>
    </citation>
    <scope>NUCLEOTIDE SEQUENCE [LARGE SCALE GENOMIC DNA]</scope>
    <source>
        <strain evidence="2 3">SouthAfrica50</strain>
    </source>
</reference>
<evidence type="ECO:0000313" key="3">
    <source>
        <dbReference type="Proteomes" id="UP000015816"/>
    </source>
</evidence>
<evidence type="ECO:0000256" key="1">
    <source>
        <dbReference type="SAM" id="Phobius"/>
    </source>
</evidence>
<keyword evidence="1" id="KW-0472">Membrane</keyword>
<dbReference type="Proteomes" id="UP000015816">
    <property type="component" value="Unassembled WGS sequence"/>
</dbReference>
<sequence>MGVVFSKTCFLSWLKVVLISLLGFSSIWLNSSIKSPLISLKCFLIHS</sequence>
<keyword evidence="1" id="KW-0812">Transmembrane</keyword>
<protein>
    <submittedName>
        <fullName evidence="2">Uncharacterized protein</fullName>
    </submittedName>
</protein>
<proteinExistence type="predicted"/>
<comment type="caution">
    <text evidence="2">The sequence shown here is derived from an EMBL/GenBank/DDBJ whole genome shotgun (WGS) entry which is preliminary data.</text>
</comment>
<feature type="transmembrane region" description="Helical" evidence="1">
    <location>
        <begin position="12"/>
        <end position="31"/>
    </location>
</feature>
<name>T2SBV0_HELPX</name>
<dbReference type="EMBL" id="AVNI01000001">
    <property type="protein sequence ID" value="EQD89740.1"/>
    <property type="molecule type" value="Genomic_DNA"/>
</dbReference>
<evidence type="ECO:0000313" key="2">
    <source>
        <dbReference type="EMBL" id="EQD89740.1"/>
    </source>
</evidence>